<organism evidence="1 2">
    <name type="scientific">Acanthoscelides obtectus</name>
    <name type="common">Bean weevil</name>
    <name type="synonym">Bruchus obtectus</name>
    <dbReference type="NCBI Taxonomy" id="200917"/>
    <lineage>
        <taxon>Eukaryota</taxon>
        <taxon>Metazoa</taxon>
        <taxon>Ecdysozoa</taxon>
        <taxon>Arthropoda</taxon>
        <taxon>Hexapoda</taxon>
        <taxon>Insecta</taxon>
        <taxon>Pterygota</taxon>
        <taxon>Neoptera</taxon>
        <taxon>Endopterygota</taxon>
        <taxon>Coleoptera</taxon>
        <taxon>Polyphaga</taxon>
        <taxon>Cucujiformia</taxon>
        <taxon>Chrysomeloidea</taxon>
        <taxon>Chrysomelidae</taxon>
        <taxon>Bruchinae</taxon>
        <taxon>Bruchini</taxon>
        <taxon>Acanthoscelides</taxon>
    </lineage>
</organism>
<dbReference type="AlphaFoldDB" id="A0A9P0JZY1"/>
<dbReference type="Proteomes" id="UP001152888">
    <property type="component" value="Unassembled WGS sequence"/>
</dbReference>
<evidence type="ECO:0000313" key="1">
    <source>
        <dbReference type="EMBL" id="CAH1964571.1"/>
    </source>
</evidence>
<comment type="caution">
    <text evidence="1">The sequence shown here is derived from an EMBL/GenBank/DDBJ whole genome shotgun (WGS) entry which is preliminary data.</text>
</comment>
<dbReference type="EMBL" id="CAKOFQ010006716">
    <property type="protein sequence ID" value="CAH1964571.1"/>
    <property type="molecule type" value="Genomic_DNA"/>
</dbReference>
<protein>
    <submittedName>
        <fullName evidence="1">Uncharacterized protein</fullName>
    </submittedName>
</protein>
<sequence>MRAIQSKLLQELQIRPNSANWLVCLTTNVLTLHYSIADSDNLEQL</sequence>
<proteinExistence type="predicted"/>
<gene>
    <name evidence="1" type="ORF">ACAOBT_LOCUS5879</name>
</gene>
<accession>A0A9P0JZY1</accession>
<name>A0A9P0JZY1_ACAOB</name>
<keyword evidence="2" id="KW-1185">Reference proteome</keyword>
<evidence type="ECO:0000313" key="2">
    <source>
        <dbReference type="Proteomes" id="UP001152888"/>
    </source>
</evidence>
<reference evidence="1" key="1">
    <citation type="submission" date="2022-03" db="EMBL/GenBank/DDBJ databases">
        <authorList>
            <person name="Sayadi A."/>
        </authorList>
    </citation>
    <scope>NUCLEOTIDE SEQUENCE</scope>
</reference>